<dbReference type="AlphaFoldDB" id="A0A4Z1H3C1"/>
<organism evidence="1 2">
    <name type="scientific">Botrytis hyacinthi</name>
    <dbReference type="NCBI Taxonomy" id="278943"/>
    <lineage>
        <taxon>Eukaryota</taxon>
        <taxon>Fungi</taxon>
        <taxon>Dikarya</taxon>
        <taxon>Ascomycota</taxon>
        <taxon>Pezizomycotina</taxon>
        <taxon>Leotiomycetes</taxon>
        <taxon>Helotiales</taxon>
        <taxon>Sclerotiniaceae</taxon>
        <taxon>Botrytis</taxon>
    </lineage>
</organism>
<sequence>MEYRFKHSEELANGFDVNSKDAPFYFCINNFAKITYESEDYEAKNYDAKNYEAKNYELKVTGQETTSQKLRLDQRVAFWKPKWMLLS</sequence>
<reference evidence="1 2" key="1">
    <citation type="submission" date="2017-12" db="EMBL/GenBank/DDBJ databases">
        <title>Comparative genomics of Botrytis spp.</title>
        <authorList>
            <person name="Valero-Jimenez C.A."/>
            <person name="Tapia P."/>
            <person name="Veloso J."/>
            <person name="Silva-Moreno E."/>
            <person name="Staats M."/>
            <person name="Valdes J.H."/>
            <person name="Van Kan J.A.L."/>
        </authorList>
    </citation>
    <scope>NUCLEOTIDE SEQUENCE [LARGE SCALE GENOMIC DNA]</scope>
    <source>
        <strain evidence="1 2">Bh0001</strain>
    </source>
</reference>
<name>A0A4Z1H3C1_9HELO</name>
<keyword evidence="2" id="KW-1185">Reference proteome</keyword>
<dbReference type="Proteomes" id="UP000297814">
    <property type="component" value="Unassembled WGS sequence"/>
</dbReference>
<gene>
    <name evidence="1" type="ORF">BHYA_0001g00790</name>
</gene>
<accession>A0A4Z1H3C1</accession>
<proteinExistence type="predicted"/>
<protein>
    <submittedName>
        <fullName evidence="1">Uncharacterized protein</fullName>
    </submittedName>
</protein>
<comment type="caution">
    <text evidence="1">The sequence shown here is derived from an EMBL/GenBank/DDBJ whole genome shotgun (WGS) entry which is preliminary data.</text>
</comment>
<evidence type="ECO:0000313" key="2">
    <source>
        <dbReference type="Proteomes" id="UP000297814"/>
    </source>
</evidence>
<dbReference type="EMBL" id="PQXK01000001">
    <property type="protein sequence ID" value="TGO43448.1"/>
    <property type="molecule type" value="Genomic_DNA"/>
</dbReference>
<evidence type="ECO:0000313" key="1">
    <source>
        <dbReference type="EMBL" id="TGO43448.1"/>
    </source>
</evidence>